<dbReference type="EMBL" id="CACVKT020007119">
    <property type="protein sequence ID" value="CAC5405454.1"/>
    <property type="molecule type" value="Genomic_DNA"/>
</dbReference>
<accession>A0A6J8DEI4</accession>
<organism evidence="2 3">
    <name type="scientific">Mytilus coruscus</name>
    <name type="common">Sea mussel</name>
    <dbReference type="NCBI Taxonomy" id="42192"/>
    <lineage>
        <taxon>Eukaryota</taxon>
        <taxon>Metazoa</taxon>
        <taxon>Spiralia</taxon>
        <taxon>Lophotrochozoa</taxon>
        <taxon>Mollusca</taxon>
        <taxon>Bivalvia</taxon>
        <taxon>Autobranchia</taxon>
        <taxon>Pteriomorphia</taxon>
        <taxon>Mytilida</taxon>
        <taxon>Mytiloidea</taxon>
        <taxon>Mytilidae</taxon>
        <taxon>Mytilinae</taxon>
        <taxon>Mytilus</taxon>
    </lineage>
</organism>
<dbReference type="OrthoDB" id="6110468at2759"/>
<feature type="region of interest" description="Disordered" evidence="1">
    <location>
        <begin position="1"/>
        <end position="29"/>
    </location>
</feature>
<name>A0A6J8DEI4_MYTCO</name>
<proteinExistence type="predicted"/>
<reference evidence="2 3" key="1">
    <citation type="submission" date="2020-06" db="EMBL/GenBank/DDBJ databases">
        <authorList>
            <person name="Li R."/>
            <person name="Bekaert M."/>
        </authorList>
    </citation>
    <scope>NUCLEOTIDE SEQUENCE [LARGE SCALE GENOMIC DNA]</scope>
    <source>
        <strain evidence="3">wild</strain>
    </source>
</reference>
<gene>
    <name evidence="2" type="ORF">MCOR_39147</name>
</gene>
<dbReference type="Proteomes" id="UP000507470">
    <property type="component" value="Unassembled WGS sequence"/>
</dbReference>
<evidence type="ECO:0000313" key="2">
    <source>
        <dbReference type="EMBL" id="CAC5405454.1"/>
    </source>
</evidence>
<evidence type="ECO:0000313" key="3">
    <source>
        <dbReference type="Proteomes" id="UP000507470"/>
    </source>
</evidence>
<keyword evidence="3" id="KW-1185">Reference proteome</keyword>
<protein>
    <submittedName>
        <fullName evidence="2">Uncharacterized protein</fullName>
    </submittedName>
</protein>
<evidence type="ECO:0000256" key="1">
    <source>
        <dbReference type="SAM" id="MobiDB-lite"/>
    </source>
</evidence>
<feature type="compositionally biased region" description="Polar residues" evidence="1">
    <location>
        <begin position="1"/>
        <end position="14"/>
    </location>
</feature>
<feature type="region of interest" description="Disordered" evidence="1">
    <location>
        <begin position="171"/>
        <end position="191"/>
    </location>
</feature>
<dbReference type="AlphaFoldDB" id="A0A6J8DEI4"/>
<sequence>MVHLTPRSSVSSGAVTPVSPYPGFDQNGTYRNPVPVARLKFQGVDFAEKHKGCIDKWVFKRDDKTLESPRPVPRCPTAESFDNYNRGKYGSIKSVINGEATPRPDSAPCRIKSEGEPIASISRGKRMRKIVHEFGQSAPSPVIPRVKPEAEQTAEVHKGGRMNRLIHSYAQGPSSARPVPRVKPEAEKTASIHTGKRMKPIVHSGLYMNGIISEPAIPRVKPEGSQNAELAKGKRILRLFHDYGQIPLSSRPVPRVKTEGDPNYVLDQGHRMETLMHSGKIMMSPKPDPRVTTPDATRNLNKGRSGKLKYILRETGKKTCLHIPGRQSKQFTQAHTI</sequence>